<dbReference type="KEGG" id="vpo:Kpol_423p2"/>
<dbReference type="GeneID" id="5543280"/>
<evidence type="ECO:0000313" key="3">
    <source>
        <dbReference type="Proteomes" id="UP000000267"/>
    </source>
</evidence>
<dbReference type="Proteomes" id="UP000000267">
    <property type="component" value="Unassembled WGS sequence"/>
</dbReference>
<dbReference type="Pfam" id="PF08691">
    <property type="entry name" value="Nse5"/>
    <property type="match status" value="1"/>
</dbReference>
<sequence>MSDNSSSIHDSQDSDESVTTIYNSNNHKIKDEKSTSKYPEVSDEEIDSDIDLYLIDDSEDDEILLKMSSFNGSSKKPAVIKNENGYINIKSFDLGDLYNEKVTKNLNSIESAEDKINNEKKKFVSKTFTKSNELMAKLSKNFTNSQLSYYIDTIIKDANPDKYLDWHFIEEDTTIDDISPILSFETAYYNCHDFNRIRHEILKSYPNLNYILPTFGISKEKLNSINDGYFCISDYYNYDNLCTILPTDSMKSIIIYYIDEPNFVKFFLCFILDKKIYESNDCDSKWCEEIVSALDVDVIEEYLKLINLDDYYMHYRLTKLLPSFKNKLVDGIFGDNTLALNRIIDEFNTIFDDKEYRKLLYFSIFIFGSDLVPYSKESLPVIDYIFNCIRDVSDMTNVADIELLLLKSILTSFTKIIGT</sequence>
<accession>A7TR81</accession>
<evidence type="ECO:0000313" key="2">
    <source>
        <dbReference type="EMBL" id="EDO15214.1"/>
    </source>
</evidence>
<organism evidence="3">
    <name type="scientific">Vanderwaltozyma polyspora (strain ATCC 22028 / DSM 70294 / BCRC 21397 / CBS 2163 / NBRC 10782 / NRRL Y-8283 / UCD 57-17)</name>
    <name type="common">Kluyveromyces polysporus</name>
    <dbReference type="NCBI Taxonomy" id="436907"/>
    <lineage>
        <taxon>Eukaryota</taxon>
        <taxon>Fungi</taxon>
        <taxon>Dikarya</taxon>
        <taxon>Ascomycota</taxon>
        <taxon>Saccharomycotina</taxon>
        <taxon>Saccharomycetes</taxon>
        <taxon>Saccharomycetales</taxon>
        <taxon>Saccharomycetaceae</taxon>
        <taxon>Vanderwaltozyma</taxon>
    </lineage>
</organism>
<evidence type="ECO:0000256" key="1">
    <source>
        <dbReference type="SAM" id="MobiDB-lite"/>
    </source>
</evidence>
<dbReference type="OrthoDB" id="4066051at2759"/>
<dbReference type="RefSeq" id="XP_001643072.1">
    <property type="nucleotide sequence ID" value="XM_001643022.1"/>
</dbReference>
<dbReference type="EMBL" id="DS480472">
    <property type="protein sequence ID" value="EDO15214.1"/>
    <property type="molecule type" value="Genomic_DNA"/>
</dbReference>
<dbReference type="AlphaFoldDB" id="A7TR81"/>
<keyword evidence="3" id="KW-1185">Reference proteome</keyword>
<dbReference type="eggNOG" id="KOG4599">
    <property type="taxonomic scope" value="Eukaryota"/>
</dbReference>
<dbReference type="InParanoid" id="A7TR81"/>
<dbReference type="STRING" id="436907.A7TR81"/>
<reference evidence="2 3" key="1">
    <citation type="journal article" date="2007" name="Proc. Natl. Acad. Sci. U.S.A.">
        <title>Independent sorting-out of thousands of duplicated gene pairs in two yeast species descended from a whole-genome duplication.</title>
        <authorList>
            <person name="Scannell D.R."/>
            <person name="Frank A.C."/>
            <person name="Conant G.C."/>
            <person name="Byrne K.P."/>
            <person name="Woolfit M."/>
            <person name="Wolfe K.H."/>
        </authorList>
    </citation>
    <scope>NUCLEOTIDE SEQUENCE [LARGE SCALE GENOMIC DNA]</scope>
    <source>
        <strain evidence="3">ATCC 22028 / DSM 70294 / BCRC 21397 / CBS 2163 / NBRC 10782 / NRRL Y-8283 / UCD 57-17</strain>
    </source>
</reference>
<feature type="compositionally biased region" description="Polar residues" evidence="1">
    <location>
        <begin position="17"/>
        <end position="26"/>
    </location>
</feature>
<protein>
    <submittedName>
        <fullName evidence="2">Uncharacterized protein</fullName>
    </submittedName>
</protein>
<dbReference type="PhylomeDB" id="A7TR81"/>
<dbReference type="InterPro" id="IPR014803">
    <property type="entry name" value="DNA_repair_Nse5/Nse6"/>
</dbReference>
<dbReference type="OMA" id="TEYFKDC"/>
<feature type="region of interest" description="Disordered" evidence="1">
    <location>
        <begin position="1"/>
        <end position="43"/>
    </location>
</feature>
<dbReference type="HOGENOM" id="CLU_051886_0_0_1"/>
<gene>
    <name evidence="2" type="ORF">Kpol_423p2</name>
</gene>
<proteinExistence type="predicted"/>
<dbReference type="FunCoup" id="A7TR81">
    <property type="interactions" value="41"/>
</dbReference>
<name>A7TR81_VANPO</name>